<organism evidence="4 5">
    <name type="scientific">Patulibacter brassicae</name>
    <dbReference type="NCBI Taxonomy" id="1705717"/>
    <lineage>
        <taxon>Bacteria</taxon>
        <taxon>Bacillati</taxon>
        <taxon>Actinomycetota</taxon>
        <taxon>Thermoleophilia</taxon>
        <taxon>Solirubrobacterales</taxon>
        <taxon>Patulibacteraceae</taxon>
        <taxon>Patulibacter</taxon>
    </lineage>
</organism>
<comment type="subcellular location">
    <subcellularLocation>
        <location evidence="1">Periplasm</location>
    </subcellularLocation>
</comment>
<sequence length="318" mass="32105">MSPRLAPSPVLRRLLAVALGAALVVALAVAALGGRAAAQDEPVERFPEGSCSRAAVRFGVVVPDGGEGGRAAAQRLATDLGELLACPVELVLRRDPGELVAGLALHQIDLAQLDPEALVVANRVAGIGPIVAYGTGLGEPARGSAARIWVTRDGARRLADLRGGRVALGVPGTAGGDLLPRRALQAAGLRAGAVTGAGDVRLAPPATTDAEALARVRRGRVDAAVTTGPVADADARGLRAAWSSPPLLGDVLAARPGLPSALRRRLGAALRALSGVSLLPLARRAGIDQPTGLVSVPLDLYGPIADALDHLTAAGLRP</sequence>
<proteinExistence type="inferred from homology"/>
<keyword evidence="3" id="KW-0732">Signal</keyword>
<comment type="similarity">
    <text evidence="2">Belongs to the bacterial solute-binding protein SsuA/TauA family.</text>
</comment>
<name>A0ABU4VJ38_9ACTN</name>
<dbReference type="SUPFAM" id="SSF53850">
    <property type="entry name" value="Periplasmic binding protein-like II"/>
    <property type="match status" value="1"/>
</dbReference>
<evidence type="ECO:0000313" key="4">
    <source>
        <dbReference type="EMBL" id="MDX8151159.1"/>
    </source>
</evidence>
<dbReference type="Proteomes" id="UP001277761">
    <property type="component" value="Unassembled WGS sequence"/>
</dbReference>
<comment type="caution">
    <text evidence="4">The sequence shown here is derived from an EMBL/GenBank/DDBJ whole genome shotgun (WGS) entry which is preliminary data.</text>
</comment>
<dbReference type="PANTHER" id="PTHR30024:SF47">
    <property type="entry name" value="TAURINE-BINDING PERIPLASMIC PROTEIN"/>
    <property type="match status" value="1"/>
</dbReference>
<keyword evidence="5" id="KW-1185">Reference proteome</keyword>
<evidence type="ECO:0000256" key="2">
    <source>
        <dbReference type="ARBA" id="ARBA00010742"/>
    </source>
</evidence>
<dbReference type="RefSeq" id="WP_319953312.1">
    <property type="nucleotide sequence ID" value="NZ_JAXAVX010000002.1"/>
</dbReference>
<dbReference type="EMBL" id="JAXAVX010000002">
    <property type="protein sequence ID" value="MDX8151159.1"/>
    <property type="molecule type" value="Genomic_DNA"/>
</dbReference>
<reference evidence="4 5" key="1">
    <citation type="submission" date="2023-11" db="EMBL/GenBank/DDBJ databases">
        <authorList>
            <person name="Xu M."/>
            <person name="Jiang T."/>
        </authorList>
    </citation>
    <scope>NUCLEOTIDE SEQUENCE [LARGE SCALE GENOMIC DNA]</scope>
    <source>
        <strain evidence="4 5">SD</strain>
    </source>
</reference>
<dbReference type="Gene3D" id="3.40.190.10">
    <property type="entry name" value="Periplasmic binding protein-like II"/>
    <property type="match status" value="2"/>
</dbReference>
<accession>A0ABU4VJ38</accession>
<evidence type="ECO:0000313" key="5">
    <source>
        <dbReference type="Proteomes" id="UP001277761"/>
    </source>
</evidence>
<evidence type="ECO:0000256" key="1">
    <source>
        <dbReference type="ARBA" id="ARBA00004418"/>
    </source>
</evidence>
<gene>
    <name evidence="4" type="ORF">SK069_06115</name>
</gene>
<dbReference type="PANTHER" id="PTHR30024">
    <property type="entry name" value="ALIPHATIC SULFONATES-BINDING PROTEIN-RELATED"/>
    <property type="match status" value="1"/>
</dbReference>
<dbReference type="Pfam" id="PF12974">
    <property type="entry name" value="Phosphonate-bd"/>
    <property type="match status" value="1"/>
</dbReference>
<protein>
    <submittedName>
        <fullName evidence="4">PhnD/SsuA/transferrin family substrate-binding protein</fullName>
    </submittedName>
</protein>
<evidence type="ECO:0000256" key="3">
    <source>
        <dbReference type="ARBA" id="ARBA00022729"/>
    </source>
</evidence>